<evidence type="ECO:0000313" key="12">
    <source>
        <dbReference type="Proteomes" id="UP000806378"/>
    </source>
</evidence>
<keyword evidence="5 7" id="KW-0408">Iron</keyword>
<dbReference type="PANTHER" id="PTHR47950:SF4">
    <property type="entry name" value="GERANIOL 8-HYDROXYLASE-LIKE"/>
    <property type="match status" value="1"/>
</dbReference>
<comment type="caution">
    <text evidence="11">The sequence shown here is derived from an EMBL/GenBank/DDBJ whole genome shotgun (WGS) entry which is preliminary data.</text>
</comment>
<dbReference type="EMBL" id="MU090437">
    <property type="protein sequence ID" value="KAF7847877.1"/>
    <property type="molecule type" value="Genomic_DNA"/>
</dbReference>
<keyword evidence="2 7" id="KW-0349">Heme</keyword>
<evidence type="ECO:0008006" key="13">
    <source>
        <dbReference type="Google" id="ProtNLM"/>
    </source>
</evidence>
<keyword evidence="10" id="KW-0812">Transmembrane</keyword>
<organism evidence="11 12">
    <name type="scientific">Corymbia citriodora subsp. variegata</name>
    <dbReference type="NCBI Taxonomy" id="360336"/>
    <lineage>
        <taxon>Eukaryota</taxon>
        <taxon>Viridiplantae</taxon>
        <taxon>Streptophyta</taxon>
        <taxon>Embryophyta</taxon>
        <taxon>Tracheophyta</taxon>
        <taxon>Spermatophyta</taxon>
        <taxon>Magnoliopsida</taxon>
        <taxon>eudicotyledons</taxon>
        <taxon>Gunneridae</taxon>
        <taxon>Pentapetalae</taxon>
        <taxon>rosids</taxon>
        <taxon>malvids</taxon>
        <taxon>Myrtales</taxon>
        <taxon>Myrtaceae</taxon>
        <taxon>Myrtoideae</taxon>
        <taxon>Eucalypteae</taxon>
        <taxon>Corymbia</taxon>
    </lineage>
</organism>
<dbReference type="InterPro" id="IPR001128">
    <property type="entry name" value="Cyt_P450"/>
</dbReference>
<feature type="binding site" description="axial binding residue" evidence="7">
    <location>
        <position position="494"/>
    </location>
    <ligand>
        <name>heme</name>
        <dbReference type="ChEBI" id="CHEBI:30413"/>
    </ligand>
    <ligandPart>
        <name>Fe</name>
        <dbReference type="ChEBI" id="CHEBI:18248"/>
    </ligandPart>
</feature>
<evidence type="ECO:0000256" key="4">
    <source>
        <dbReference type="ARBA" id="ARBA00023002"/>
    </source>
</evidence>
<dbReference type="PROSITE" id="PS00086">
    <property type="entry name" value="CYTOCHROME_P450"/>
    <property type="match status" value="1"/>
</dbReference>
<keyword evidence="4 8" id="KW-0560">Oxidoreductase</keyword>
<dbReference type="Proteomes" id="UP000806378">
    <property type="component" value="Unassembled WGS sequence"/>
</dbReference>
<dbReference type="SUPFAM" id="SSF48264">
    <property type="entry name" value="Cytochrome P450"/>
    <property type="match status" value="1"/>
</dbReference>
<dbReference type="InterPro" id="IPR036396">
    <property type="entry name" value="Cyt_P450_sf"/>
</dbReference>
<dbReference type="PRINTS" id="PR00385">
    <property type="entry name" value="P450"/>
</dbReference>
<feature type="transmembrane region" description="Helical" evidence="10">
    <location>
        <begin position="56"/>
        <end position="78"/>
    </location>
</feature>
<evidence type="ECO:0000256" key="1">
    <source>
        <dbReference type="ARBA" id="ARBA00010617"/>
    </source>
</evidence>
<keyword evidence="6 8" id="KW-0503">Monooxygenase</keyword>
<keyword evidence="3 7" id="KW-0479">Metal-binding</keyword>
<dbReference type="FunFam" id="1.10.630.10:FF:000007">
    <property type="entry name" value="Cytochrome P450 76C4"/>
    <property type="match status" value="1"/>
</dbReference>
<dbReference type="InterPro" id="IPR002401">
    <property type="entry name" value="Cyt_P450_E_grp-I"/>
</dbReference>
<dbReference type="Gene3D" id="1.10.630.10">
    <property type="entry name" value="Cytochrome P450"/>
    <property type="match status" value="1"/>
</dbReference>
<evidence type="ECO:0000256" key="2">
    <source>
        <dbReference type="ARBA" id="ARBA00022617"/>
    </source>
</evidence>
<evidence type="ECO:0000256" key="6">
    <source>
        <dbReference type="ARBA" id="ARBA00023033"/>
    </source>
</evidence>
<dbReference type="GO" id="GO:0004497">
    <property type="term" value="F:monooxygenase activity"/>
    <property type="evidence" value="ECO:0007669"/>
    <property type="project" value="UniProtKB-KW"/>
</dbReference>
<keyword evidence="12" id="KW-1185">Reference proteome</keyword>
<dbReference type="Gramene" id="rna-gnl|WGS:JABURB|Cocit.L2490.1">
    <property type="protein sequence ID" value="cds-KAF7847877.1"/>
    <property type="gene ID" value="gene-BT93_L2490"/>
</dbReference>
<keyword evidence="10" id="KW-0472">Membrane</keyword>
<dbReference type="InterPro" id="IPR017972">
    <property type="entry name" value="Cyt_P450_CS"/>
</dbReference>
<comment type="cofactor">
    <cofactor evidence="7">
        <name>heme</name>
        <dbReference type="ChEBI" id="CHEBI:30413"/>
    </cofactor>
</comment>
<dbReference type="PANTHER" id="PTHR47950">
    <property type="entry name" value="CYTOCHROME P450, FAMILY 76, SUBFAMILY C, POLYPEPTIDE 5-RELATED"/>
    <property type="match status" value="1"/>
</dbReference>
<feature type="region of interest" description="Disordered" evidence="9">
    <location>
        <begin position="1"/>
        <end position="27"/>
    </location>
</feature>
<evidence type="ECO:0000256" key="9">
    <source>
        <dbReference type="SAM" id="MobiDB-lite"/>
    </source>
</evidence>
<dbReference type="PRINTS" id="PR00463">
    <property type="entry name" value="EP450I"/>
</dbReference>
<evidence type="ECO:0000256" key="8">
    <source>
        <dbReference type="RuleBase" id="RU000461"/>
    </source>
</evidence>
<dbReference type="CDD" id="cd11073">
    <property type="entry name" value="CYP76-like"/>
    <property type="match status" value="1"/>
</dbReference>
<comment type="similarity">
    <text evidence="1 8">Belongs to the cytochrome P450 family.</text>
</comment>
<keyword evidence="10" id="KW-1133">Transmembrane helix</keyword>
<gene>
    <name evidence="11" type="ORF">BT93_L2490</name>
</gene>
<evidence type="ECO:0000256" key="10">
    <source>
        <dbReference type="SAM" id="Phobius"/>
    </source>
</evidence>
<name>A0A8T0CJR5_CORYI</name>
<dbReference type="GO" id="GO:0020037">
    <property type="term" value="F:heme binding"/>
    <property type="evidence" value="ECO:0007669"/>
    <property type="project" value="InterPro"/>
</dbReference>
<dbReference type="OrthoDB" id="2789670at2759"/>
<evidence type="ECO:0000313" key="11">
    <source>
        <dbReference type="EMBL" id="KAF7847877.1"/>
    </source>
</evidence>
<evidence type="ECO:0000256" key="3">
    <source>
        <dbReference type="ARBA" id="ARBA00022723"/>
    </source>
</evidence>
<reference evidence="11" key="1">
    <citation type="submission" date="2020-05" db="EMBL/GenBank/DDBJ databases">
        <title>WGS assembly of Corymbia citriodora subspecies variegata.</title>
        <authorList>
            <person name="Barry K."/>
            <person name="Hundley H."/>
            <person name="Shu S."/>
            <person name="Jenkins J."/>
            <person name="Grimwood J."/>
            <person name="Baten A."/>
        </authorList>
    </citation>
    <scope>NUCLEOTIDE SEQUENCE</scope>
    <source>
        <strain evidence="11">CV2-018</strain>
    </source>
</reference>
<sequence>MTKKLGLSESDGSGLEKAERNAIGPPQWPLYNRRSRRTYTSVYSQRGKPHKQAMDYLVLILCLHLLWGLIQVLSFVAVRIKKDPSNLPPGPRPLPLIGNLLELGKLPHQSLAKLARTYGPIMTLQLGFVTTVVISSPALAKEILQTHDAMFLNRTIPDTITAHNHDQLGLPWMPISPIFRNLRKIYNSHLLSNKKLDSNQHLRSKKVEELVCYVQKCVHNGDVIDIGEAAFRTSLNSLSNTVFSLDMSCPSNSAGGLKEVVWQIMAEVGRPNLADYFPVLKKIDPQGLKQRTELCFSKMFDIFDGLIKKRWQLRMQSGSVTSNDVLDTLLNVMEEKSEDMDMSLIKHLFLDFFVAGTETTSSTLEWAMTELLCNPEKLSKAQKELHEVIGKGKQMEEVDIPRLPYLQAIIKETLRLHPPFPLLLPRRSEDNTQIGGFTVPKGAQVLVNAWAMGRDPSIWVNSNEFAPERFLGSDIDLRGKNFELVPFGGGRRICPGLPLATRMLHLMLGSLINSFNWRLEDGVTPENMNMEDKFGISVQRAQPLKVVALPA</sequence>
<evidence type="ECO:0000256" key="5">
    <source>
        <dbReference type="ARBA" id="ARBA00023004"/>
    </source>
</evidence>
<protein>
    <recommendedName>
        <fullName evidence="13">Cytochrome P450</fullName>
    </recommendedName>
</protein>
<evidence type="ECO:0000256" key="7">
    <source>
        <dbReference type="PIRSR" id="PIRSR602401-1"/>
    </source>
</evidence>
<dbReference type="GO" id="GO:0016705">
    <property type="term" value="F:oxidoreductase activity, acting on paired donors, with incorporation or reduction of molecular oxygen"/>
    <property type="evidence" value="ECO:0007669"/>
    <property type="project" value="InterPro"/>
</dbReference>
<accession>A0A8T0CJR5</accession>
<dbReference type="AlphaFoldDB" id="A0A8T0CJR5"/>
<proteinExistence type="inferred from homology"/>
<dbReference type="Pfam" id="PF00067">
    <property type="entry name" value="p450"/>
    <property type="match status" value="1"/>
</dbReference>
<dbReference type="GO" id="GO:0005506">
    <property type="term" value="F:iron ion binding"/>
    <property type="evidence" value="ECO:0007669"/>
    <property type="project" value="InterPro"/>
</dbReference>